<reference evidence="1" key="1">
    <citation type="submission" date="2023-08" db="EMBL/GenBank/DDBJ databases">
        <title>Reference Genome Resource for the Citrus Pathogen Phytophthora citrophthora.</title>
        <authorList>
            <person name="Moller H."/>
            <person name="Coetzee B."/>
            <person name="Rose L.J."/>
            <person name="Van Niekerk J.M."/>
        </authorList>
    </citation>
    <scope>NUCLEOTIDE SEQUENCE</scope>
    <source>
        <strain evidence="1">STE-U-9442</strain>
    </source>
</reference>
<sequence>MQRLVLEREVLREESVSLRQKVAKYERFLRIIQSASRQVAPAPENDSNPTGPKGTNATVRCIEAKWQSVQEEAGHRVYFDGRPSFFFHPFSSREFDDVFRRHAMHSSIDSSLLMFKGKYLGWGIYTGKNIQGKQYLIDHVRCSKTLGRSMDSILNGMKRDDGSSKWPIIPTARDVGVKAEISTQTVQYFDENKYVIVLDYSGDVKIRYLCLVQRSKSQQIDGKHVVKFYFVLGDSEANVRGRDAELPAENEVHWITDEAGYSLTLREVDNDEVEVSFDSFACVKSEEEARSHFIKFGIVVTRWEQLVLSSNLLKC</sequence>
<dbReference type="AlphaFoldDB" id="A0AAD9LQF4"/>
<accession>A0AAD9LQF4</accession>
<evidence type="ECO:0000313" key="1">
    <source>
        <dbReference type="EMBL" id="KAK1943044.1"/>
    </source>
</evidence>
<name>A0AAD9LQF4_9STRA</name>
<gene>
    <name evidence="1" type="ORF">P3T76_005681</name>
</gene>
<dbReference type="EMBL" id="JASMQC010000008">
    <property type="protein sequence ID" value="KAK1943044.1"/>
    <property type="molecule type" value="Genomic_DNA"/>
</dbReference>
<keyword evidence="2" id="KW-1185">Reference proteome</keyword>
<dbReference type="Proteomes" id="UP001259832">
    <property type="component" value="Unassembled WGS sequence"/>
</dbReference>
<protein>
    <submittedName>
        <fullName evidence="1">Uncharacterized protein</fullName>
    </submittedName>
</protein>
<comment type="caution">
    <text evidence="1">The sequence shown here is derived from an EMBL/GenBank/DDBJ whole genome shotgun (WGS) entry which is preliminary data.</text>
</comment>
<evidence type="ECO:0000313" key="2">
    <source>
        <dbReference type="Proteomes" id="UP001259832"/>
    </source>
</evidence>
<proteinExistence type="predicted"/>
<organism evidence="1 2">
    <name type="scientific">Phytophthora citrophthora</name>
    <dbReference type="NCBI Taxonomy" id="4793"/>
    <lineage>
        <taxon>Eukaryota</taxon>
        <taxon>Sar</taxon>
        <taxon>Stramenopiles</taxon>
        <taxon>Oomycota</taxon>
        <taxon>Peronosporomycetes</taxon>
        <taxon>Peronosporales</taxon>
        <taxon>Peronosporaceae</taxon>
        <taxon>Phytophthora</taxon>
    </lineage>
</organism>